<protein>
    <submittedName>
        <fullName evidence="1">Uncharacterized protein</fullName>
    </submittedName>
</protein>
<evidence type="ECO:0000313" key="1">
    <source>
        <dbReference type="EMBL" id="MCF2870121.1"/>
    </source>
</evidence>
<accession>A0ABS9CVB0</accession>
<dbReference type="EMBL" id="JAKGAQ010000001">
    <property type="protein sequence ID" value="MCF2870121.1"/>
    <property type="molecule type" value="Genomic_DNA"/>
</dbReference>
<dbReference type="Proteomes" id="UP001200557">
    <property type="component" value="Unassembled WGS sequence"/>
</dbReference>
<sequence length="362" mass="38662">MIRLAFLGVALLAGLLAFGAFFLARGSEGGAVDVKQAAPAPQTPEAAPEPTIEKLYFLRDIDLGAGDIALVLYQSGANGKALIIRDAAALAAAKDTAHVTAAGFAIAPNRAPTPETYAETYAEIYRDDVLVASVQCSSPCGPTSNTDDAGLTALGMPLVRIDDQFDSYGDYLTTIDAVATDPNYMLLNARPDGTFPQPQRPATLTVRLPTVISATDDAFNLETHTAKVRDALTPLLPDGARLDRVQIENQGFAVLGDKDNNSPVVLNDAEIPFLEARFFSVLAHVTGTTTLPASAYDTLSNATLDQHNTETDFAAFVTGALDTTCVDCYFLKIEGDFTDTAYAQDWRAESYSLSYYDLREAP</sequence>
<organism evidence="1 2">
    <name type="scientific">Octadecabacter dasysiphoniae</name>
    <dbReference type="NCBI Taxonomy" id="2909341"/>
    <lineage>
        <taxon>Bacteria</taxon>
        <taxon>Pseudomonadati</taxon>
        <taxon>Pseudomonadota</taxon>
        <taxon>Alphaproteobacteria</taxon>
        <taxon>Rhodobacterales</taxon>
        <taxon>Roseobacteraceae</taxon>
        <taxon>Octadecabacter</taxon>
    </lineage>
</organism>
<dbReference type="RefSeq" id="WP_235224237.1">
    <property type="nucleotide sequence ID" value="NZ_JAKGAQ010000001.1"/>
</dbReference>
<name>A0ABS9CVB0_9RHOB</name>
<proteinExistence type="predicted"/>
<reference evidence="1 2" key="1">
    <citation type="submission" date="2022-01" db="EMBL/GenBank/DDBJ databases">
        <title>Octadecabacter sp. nov., isolated from a marine alga.</title>
        <authorList>
            <person name="Jin M.S."/>
            <person name="Kim H.M."/>
            <person name="Han D.M."/>
            <person name="Jung J.J."/>
            <person name="Jeon C.O."/>
        </authorList>
    </citation>
    <scope>NUCLEOTIDE SEQUENCE [LARGE SCALE GENOMIC DNA]</scope>
    <source>
        <strain evidence="1 2">G9-8</strain>
    </source>
</reference>
<keyword evidence="2" id="KW-1185">Reference proteome</keyword>
<gene>
    <name evidence="1" type="ORF">L0664_03495</name>
</gene>
<comment type="caution">
    <text evidence="1">The sequence shown here is derived from an EMBL/GenBank/DDBJ whole genome shotgun (WGS) entry which is preliminary data.</text>
</comment>
<evidence type="ECO:0000313" key="2">
    <source>
        <dbReference type="Proteomes" id="UP001200557"/>
    </source>
</evidence>